<dbReference type="Pfam" id="PF05949">
    <property type="entry name" value="DUF881"/>
    <property type="match status" value="1"/>
</dbReference>
<evidence type="ECO:0000256" key="1">
    <source>
        <dbReference type="SAM" id="Phobius"/>
    </source>
</evidence>
<proteinExistence type="predicted"/>
<dbReference type="AlphaFoldDB" id="A0A6J6KM98"/>
<protein>
    <submittedName>
        <fullName evidence="2">Unannotated protein</fullName>
    </submittedName>
</protein>
<keyword evidence="1" id="KW-0812">Transmembrane</keyword>
<name>A0A6J6KM98_9ZZZZ</name>
<keyword evidence="1" id="KW-1133">Transmembrane helix</keyword>
<dbReference type="GO" id="GO:0005886">
    <property type="term" value="C:plasma membrane"/>
    <property type="evidence" value="ECO:0007669"/>
    <property type="project" value="TreeGrafter"/>
</dbReference>
<keyword evidence="1" id="KW-0472">Membrane</keyword>
<evidence type="ECO:0000313" key="2">
    <source>
        <dbReference type="EMBL" id="CAB4650751.1"/>
    </source>
</evidence>
<dbReference type="PANTHER" id="PTHR37313:SF2">
    <property type="entry name" value="UPF0749 PROTEIN YLXX"/>
    <property type="match status" value="1"/>
</dbReference>
<sequence length="245" mass="25526">MGSHSAPRRARPARTGEEARFRLKRTLSPQRSGTQVVITVLFVALGFTLTAAIADSESESILANARQSDLVSLLDDLAQREARLEAENTRLEDARETLLGGDEYSALNEAKRRADALGVLAGSETIIGTGIEVSISGNLTASTLIDAIQELRDAGATAIQISDRGLAVRLVANSWFADSTSGITVTGTALQVPIKISVIGDPSVLVPAIEIPGGLVDTVGSGGGEVVITESENVDISAIVPLPKS</sequence>
<dbReference type="InterPro" id="IPR010273">
    <property type="entry name" value="DUF881"/>
</dbReference>
<dbReference type="EMBL" id="CAEZWD010000089">
    <property type="protein sequence ID" value="CAB4652137.1"/>
    <property type="molecule type" value="Genomic_DNA"/>
</dbReference>
<accession>A0A6J6KM98</accession>
<feature type="transmembrane region" description="Helical" evidence="1">
    <location>
        <begin position="32"/>
        <end position="54"/>
    </location>
</feature>
<organism evidence="2">
    <name type="scientific">freshwater metagenome</name>
    <dbReference type="NCBI Taxonomy" id="449393"/>
    <lineage>
        <taxon>unclassified sequences</taxon>
        <taxon>metagenomes</taxon>
        <taxon>ecological metagenomes</taxon>
    </lineage>
</organism>
<dbReference type="EMBL" id="CAEZWI010000044">
    <property type="protein sequence ID" value="CAB4650751.1"/>
    <property type="molecule type" value="Genomic_DNA"/>
</dbReference>
<gene>
    <name evidence="3" type="ORF">UFOPK2171_00724</name>
    <name evidence="2" type="ORF">UFOPK2237_00496</name>
</gene>
<reference evidence="2" key="1">
    <citation type="submission" date="2020-05" db="EMBL/GenBank/DDBJ databases">
        <authorList>
            <person name="Chiriac C."/>
            <person name="Salcher M."/>
            <person name="Ghai R."/>
            <person name="Kavagutti S V."/>
        </authorList>
    </citation>
    <scope>NUCLEOTIDE SEQUENCE</scope>
</reference>
<evidence type="ECO:0000313" key="3">
    <source>
        <dbReference type="EMBL" id="CAB4652137.1"/>
    </source>
</evidence>
<dbReference type="PANTHER" id="PTHR37313">
    <property type="entry name" value="UPF0749 PROTEIN RV1825"/>
    <property type="match status" value="1"/>
</dbReference>
<dbReference type="Gene3D" id="3.30.70.1880">
    <property type="entry name" value="Protein of unknown function DUF881"/>
    <property type="match status" value="1"/>
</dbReference>